<dbReference type="GO" id="GO:0006631">
    <property type="term" value="P:fatty acid metabolic process"/>
    <property type="evidence" value="ECO:0007669"/>
    <property type="project" value="TreeGrafter"/>
</dbReference>
<name>A0A0W0S7D5_9GAMM</name>
<evidence type="ECO:0000313" key="6">
    <source>
        <dbReference type="Proteomes" id="UP000054921"/>
    </source>
</evidence>
<dbReference type="Gene3D" id="3.40.50.12780">
    <property type="entry name" value="N-terminal domain of ligase-like"/>
    <property type="match status" value="1"/>
</dbReference>
<dbReference type="RefSeq" id="WP_058387509.1">
    <property type="nucleotide sequence ID" value="NZ_LNXW01000013.1"/>
</dbReference>
<dbReference type="InterPro" id="IPR000873">
    <property type="entry name" value="AMP-dep_synth/lig_dom"/>
</dbReference>
<dbReference type="STRING" id="28084.Lche_0961"/>
<dbReference type="AlphaFoldDB" id="A0A0W0S7D5"/>
<proteinExistence type="inferred from homology"/>
<gene>
    <name evidence="5" type="ORF">Lche_0961</name>
</gene>
<sequence>MHQLSTLLAQSAKQFPDKIALIIDQQSYTYKKLDELTHRLANAFLAQGVSQGDRIAFLLPNSIEIVLCYYACFMIGAIAVPVNIQFNNELIHYVLEQSKARVFITTAHYYQQLLDDEKILNQIDECYLTTESSGYSGVKNFQDLLVPGAISTTADITIEPKEPALIFFTSGTTGLPKGVVHTHYSLSQGTQNQLRQIQINHTDQTLVMFPICYLIGLGSQILPFHAVGATVILLPSFNPKDALTKLHLYGITKIYGFPKLYLELINHAESLGYEINTLDFCFSAGDATPISLQKKFNLLFHAEITEGCGMSELQIYSMNPPYGKKKTGSIGFPIEGMDMRLIDEKGELILNPHQTGEIIVHGESMCSGYWQDLDLTAKSIKNGWLHTGDLAYRDKEGYYWFVSRKVDIIRCGKELISPSEIENIFYQHSAVKEAAAIALPNKNKANDDKIIVYVVLKIRDNHLHAQTLMDFAHASLPPTKRPYQVIIMDQLPYGFTGKIDRNSLRQMANKQLD</sequence>
<dbReference type="PANTHER" id="PTHR43201:SF5">
    <property type="entry name" value="MEDIUM-CHAIN ACYL-COA LIGASE ACSF2, MITOCHONDRIAL"/>
    <property type="match status" value="1"/>
</dbReference>
<protein>
    <submittedName>
        <fullName evidence="5">Acyl CoA synthetase, long chain fatty acid:CoA ligase</fullName>
    </submittedName>
</protein>
<evidence type="ECO:0000256" key="2">
    <source>
        <dbReference type="ARBA" id="ARBA00022598"/>
    </source>
</evidence>
<evidence type="ECO:0000259" key="4">
    <source>
        <dbReference type="Pfam" id="PF13193"/>
    </source>
</evidence>
<dbReference type="InterPro" id="IPR020845">
    <property type="entry name" value="AMP-binding_CS"/>
</dbReference>
<dbReference type="PATRIC" id="fig|28084.5.peg.1038"/>
<dbReference type="InterPro" id="IPR025110">
    <property type="entry name" value="AMP-bd_C"/>
</dbReference>
<comment type="caution">
    <text evidence="5">The sequence shown here is derived from an EMBL/GenBank/DDBJ whole genome shotgun (WGS) entry which is preliminary data.</text>
</comment>
<evidence type="ECO:0000313" key="5">
    <source>
        <dbReference type="EMBL" id="KTC78941.1"/>
    </source>
</evidence>
<dbReference type="PANTHER" id="PTHR43201">
    <property type="entry name" value="ACYL-COA SYNTHETASE"/>
    <property type="match status" value="1"/>
</dbReference>
<evidence type="ECO:0000256" key="1">
    <source>
        <dbReference type="ARBA" id="ARBA00006432"/>
    </source>
</evidence>
<dbReference type="InterPro" id="IPR042099">
    <property type="entry name" value="ANL_N_sf"/>
</dbReference>
<dbReference type="OrthoDB" id="5296889at2"/>
<feature type="domain" description="AMP-dependent synthetase/ligase" evidence="3">
    <location>
        <begin position="9"/>
        <end position="370"/>
    </location>
</feature>
<organism evidence="5 6">
    <name type="scientific">Legionella cherrii</name>
    <dbReference type="NCBI Taxonomy" id="28084"/>
    <lineage>
        <taxon>Bacteria</taxon>
        <taxon>Pseudomonadati</taxon>
        <taxon>Pseudomonadota</taxon>
        <taxon>Gammaproteobacteria</taxon>
        <taxon>Legionellales</taxon>
        <taxon>Legionellaceae</taxon>
        <taxon>Legionella</taxon>
    </lineage>
</organism>
<dbReference type="PROSITE" id="PS00455">
    <property type="entry name" value="AMP_BINDING"/>
    <property type="match status" value="1"/>
</dbReference>
<keyword evidence="2 5" id="KW-0436">Ligase</keyword>
<dbReference type="EMBL" id="LNXW01000013">
    <property type="protein sequence ID" value="KTC78941.1"/>
    <property type="molecule type" value="Genomic_DNA"/>
</dbReference>
<comment type="similarity">
    <text evidence="1">Belongs to the ATP-dependent AMP-binding enzyme family.</text>
</comment>
<dbReference type="InterPro" id="IPR045851">
    <property type="entry name" value="AMP-bd_C_sf"/>
</dbReference>
<feature type="domain" description="AMP-binding enzyme C-terminal" evidence="4">
    <location>
        <begin position="420"/>
        <end position="493"/>
    </location>
</feature>
<dbReference type="SUPFAM" id="SSF56801">
    <property type="entry name" value="Acetyl-CoA synthetase-like"/>
    <property type="match status" value="1"/>
</dbReference>
<dbReference type="GO" id="GO:0031956">
    <property type="term" value="F:medium-chain fatty acid-CoA ligase activity"/>
    <property type="evidence" value="ECO:0007669"/>
    <property type="project" value="TreeGrafter"/>
</dbReference>
<dbReference type="Pfam" id="PF13193">
    <property type="entry name" value="AMP-binding_C"/>
    <property type="match status" value="1"/>
</dbReference>
<dbReference type="Pfam" id="PF00501">
    <property type="entry name" value="AMP-binding"/>
    <property type="match status" value="1"/>
</dbReference>
<evidence type="ECO:0000259" key="3">
    <source>
        <dbReference type="Pfam" id="PF00501"/>
    </source>
</evidence>
<dbReference type="Gene3D" id="3.30.300.30">
    <property type="match status" value="1"/>
</dbReference>
<accession>A0A0W0S7D5</accession>
<dbReference type="Proteomes" id="UP000054921">
    <property type="component" value="Unassembled WGS sequence"/>
</dbReference>
<reference evidence="5 6" key="1">
    <citation type="submission" date="2015-11" db="EMBL/GenBank/DDBJ databases">
        <title>Genomic analysis of 38 Legionella species identifies large and diverse effector repertoires.</title>
        <authorList>
            <person name="Burstein D."/>
            <person name="Amaro F."/>
            <person name="Zusman T."/>
            <person name="Lifshitz Z."/>
            <person name="Cohen O."/>
            <person name="Gilbert J.A."/>
            <person name="Pupko T."/>
            <person name="Shuman H.A."/>
            <person name="Segal G."/>
        </authorList>
    </citation>
    <scope>NUCLEOTIDE SEQUENCE [LARGE SCALE GENOMIC DNA]</scope>
    <source>
        <strain evidence="5 6">ORW</strain>
    </source>
</reference>